<proteinExistence type="predicted"/>
<organism evidence="3 4">
    <name type="scientific">Collimonas arenae</name>
    <dbReference type="NCBI Taxonomy" id="279058"/>
    <lineage>
        <taxon>Bacteria</taxon>
        <taxon>Pseudomonadati</taxon>
        <taxon>Pseudomonadota</taxon>
        <taxon>Betaproteobacteria</taxon>
        <taxon>Burkholderiales</taxon>
        <taxon>Oxalobacteraceae</taxon>
        <taxon>Collimonas</taxon>
    </lineage>
</organism>
<dbReference type="InterPro" id="IPR010982">
    <property type="entry name" value="Lambda_DNA-bd_dom_sf"/>
</dbReference>
<accession>A0A0A1F9A8</accession>
<dbReference type="Gene3D" id="1.10.260.40">
    <property type="entry name" value="lambda repressor-like DNA-binding domains"/>
    <property type="match status" value="1"/>
</dbReference>
<dbReference type="EMBL" id="CP009962">
    <property type="protein sequence ID" value="AIY39447.1"/>
    <property type="molecule type" value="Genomic_DNA"/>
</dbReference>
<dbReference type="Proteomes" id="UP000030302">
    <property type="component" value="Chromosome"/>
</dbReference>
<dbReference type="GO" id="GO:0003677">
    <property type="term" value="F:DNA binding"/>
    <property type="evidence" value="ECO:0007669"/>
    <property type="project" value="UniProtKB-KW"/>
</dbReference>
<protein>
    <submittedName>
        <fullName evidence="3">Transcriptional regulator</fullName>
    </submittedName>
</protein>
<dbReference type="InterPro" id="IPR050807">
    <property type="entry name" value="TransReg_Diox_bact_type"/>
</dbReference>
<dbReference type="PANTHER" id="PTHR46797:SF1">
    <property type="entry name" value="METHYLPHOSPHONATE SYNTHASE"/>
    <property type="match status" value="1"/>
</dbReference>
<dbReference type="AlphaFoldDB" id="A0A0A1F9A8"/>
<dbReference type="GO" id="GO:0003700">
    <property type="term" value="F:DNA-binding transcription factor activity"/>
    <property type="evidence" value="ECO:0007669"/>
    <property type="project" value="TreeGrafter"/>
</dbReference>
<evidence type="ECO:0000313" key="3">
    <source>
        <dbReference type="EMBL" id="AIY39447.1"/>
    </source>
</evidence>
<dbReference type="Pfam" id="PF01381">
    <property type="entry name" value="HTH_3"/>
    <property type="match status" value="1"/>
</dbReference>
<evidence type="ECO:0000256" key="1">
    <source>
        <dbReference type="ARBA" id="ARBA00023125"/>
    </source>
</evidence>
<dbReference type="OrthoDB" id="5524454at2"/>
<dbReference type="CDD" id="cd00093">
    <property type="entry name" value="HTH_XRE"/>
    <property type="match status" value="1"/>
</dbReference>
<dbReference type="RefSeq" id="WP_052134528.1">
    <property type="nucleotide sequence ID" value="NZ_CP009962.1"/>
</dbReference>
<evidence type="ECO:0000259" key="2">
    <source>
        <dbReference type="PROSITE" id="PS50943"/>
    </source>
</evidence>
<dbReference type="PANTHER" id="PTHR46797">
    <property type="entry name" value="HTH-TYPE TRANSCRIPTIONAL REGULATOR"/>
    <property type="match status" value="1"/>
</dbReference>
<dbReference type="GO" id="GO:0005829">
    <property type="term" value="C:cytosol"/>
    <property type="evidence" value="ECO:0007669"/>
    <property type="project" value="TreeGrafter"/>
</dbReference>
<dbReference type="PROSITE" id="PS50943">
    <property type="entry name" value="HTH_CROC1"/>
    <property type="match status" value="1"/>
</dbReference>
<keyword evidence="1" id="KW-0238">DNA-binding</keyword>
<feature type="domain" description="HTH cro/C1-type" evidence="2">
    <location>
        <begin position="20"/>
        <end position="74"/>
    </location>
</feature>
<sequence length="119" mass="12909">MDDQAKLRDKTLSKLVGARLAARRKELKLTQADLAEKLGIEKESVSRLETGVISASLGRLSTLADALDLSMESLLRDVSAHPSDQAASLIAAIEDLPEKKRALVLRTATELAMILKTDK</sequence>
<dbReference type="InterPro" id="IPR001387">
    <property type="entry name" value="Cro/C1-type_HTH"/>
</dbReference>
<name>A0A0A1F9A8_9BURK</name>
<dbReference type="KEGG" id="care:LT85_0287"/>
<reference evidence="4" key="1">
    <citation type="journal article" date="2014" name="Soil Biol. Biochem.">
        <title>Structure and function of bacterial communities in ageing soils: Insights from the Mendocino ecological staircase.</title>
        <authorList>
            <person name="Uroz S."/>
            <person name="Tech J.J."/>
            <person name="Sawaya N.A."/>
            <person name="Frey-Klett P."/>
            <person name="Leveau J.H.J."/>
        </authorList>
    </citation>
    <scope>NUCLEOTIDE SEQUENCE [LARGE SCALE GENOMIC DNA]</scope>
    <source>
        <strain evidence="4">Cal35</strain>
    </source>
</reference>
<gene>
    <name evidence="3" type="ORF">LT85_0287</name>
</gene>
<dbReference type="SUPFAM" id="SSF47413">
    <property type="entry name" value="lambda repressor-like DNA-binding domains"/>
    <property type="match status" value="1"/>
</dbReference>
<dbReference type="SMART" id="SM00530">
    <property type="entry name" value="HTH_XRE"/>
    <property type="match status" value="1"/>
</dbReference>
<keyword evidence="4" id="KW-1185">Reference proteome</keyword>
<evidence type="ECO:0000313" key="4">
    <source>
        <dbReference type="Proteomes" id="UP000030302"/>
    </source>
</evidence>
<dbReference type="HOGENOM" id="CLU_066192_17_7_4"/>